<comment type="caution">
    <text evidence="1">The sequence shown here is derived from an EMBL/GenBank/DDBJ whole genome shotgun (WGS) entry which is preliminary data.</text>
</comment>
<reference evidence="1" key="1">
    <citation type="journal article" date="2015" name="Nature">
        <title>Complex archaea that bridge the gap between prokaryotes and eukaryotes.</title>
        <authorList>
            <person name="Spang A."/>
            <person name="Saw J.H."/>
            <person name="Jorgensen S.L."/>
            <person name="Zaremba-Niedzwiedzka K."/>
            <person name="Martijn J."/>
            <person name="Lind A.E."/>
            <person name="van Eijk R."/>
            <person name="Schleper C."/>
            <person name="Guy L."/>
            <person name="Ettema T.J."/>
        </authorList>
    </citation>
    <scope>NUCLEOTIDE SEQUENCE</scope>
</reference>
<dbReference type="AlphaFoldDB" id="A0A0F9DEC0"/>
<dbReference type="EMBL" id="LAZR01039793">
    <property type="protein sequence ID" value="KKL16121.1"/>
    <property type="molecule type" value="Genomic_DNA"/>
</dbReference>
<protein>
    <submittedName>
        <fullName evidence="1">Uncharacterized protein</fullName>
    </submittedName>
</protein>
<gene>
    <name evidence="1" type="ORF">LCGC14_2498780</name>
</gene>
<proteinExistence type="predicted"/>
<organism evidence="1">
    <name type="scientific">marine sediment metagenome</name>
    <dbReference type="NCBI Taxonomy" id="412755"/>
    <lineage>
        <taxon>unclassified sequences</taxon>
        <taxon>metagenomes</taxon>
        <taxon>ecological metagenomes</taxon>
    </lineage>
</organism>
<evidence type="ECO:0000313" key="1">
    <source>
        <dbReference type="EMBL" id="KKL16121.1"/>
    </source>
</evidence>
<sequence length="147" mass="16744">MTYTPQSVWKLLADYQRRAQGARMTPREDVLVQRPPPLTEAPYAESSCLWADIETAMQNLPFQHEKILWETVCRGESSARNGTKRYDWRRQVADWWGITPGDVNKLVKESIQEMCDFLNTDTVNAVSRGIRRAGGGPDRTKVDNSAS</sequence>
<name>A0A0F9DEC0_9ZZZZ</name>
<accession>A0A0F9DEC0</accession>